<evidence type="ECO:0000259" key="1">
    <source>
        <dbReference type="Pfam" id="PF12680"/>
    </source>
</evidence>
<dbReference type="RefSeq" id="WP_141824253.1">
    <property type="nucleotide sequence ID" value="NZ_BAAAQC010000009.1"/>
</dbReference>
<accession>A0A543PLM1</accession>
<dbReference type="AlphaFoldDB" id="A0A543PLM1"/>
<protein>
    <submittedName>
        <fullName evidence="2">SnoaL-like protein</fullName>
    </submittedName>
</protein>
<dbReference type="Proteomes" id="UP000320085">
    <property type="component" value="Unassembled WGS sequence"/>
</dbReference>
<dbReference type="InterPro" id="IPR037401">
    <property type="entry name" value="SnoaL-like"/>
</dbReference>
<name>A0A543PLM1_9MICO</name>
<dbReference type="Gene3D" id="3.10.450.50">
    <property type="match status" value="1"/>
</dbReference>
<reference evidence="2 3" key="1">
    <citation type="submission" date="2019-06" db="EMBL/GenBank/DDBJ databases">
        <title>Sequencing the genomes of 1000 actinobacteria strains.</title>
        <authorList>
            <person name="Klenk H.-P."/>
        </authorList>
    </citation>
    <scope>NUCLEOTIDE SEQUENCE [LARGE SCALE GENOMIC DNA]</scope>
    <source>
        <strain evidence="2 3">DSM 21776</strain>
    </source>
</reference>
<dbReference type="SUPFAM" id="SSF54427">
    <property type="entry name" value="NTF2-like"/>
    <property type="match status" value="1"/>
</dbReference>
<dbReference type="EMBL" id="VFQF01000003">
    <property type="protein sequence ID" value="TQN44960.1"/>
    <property type="molecule type" value="Genomic_DNA"/>
</dbReference>
<evidence type="ECO:0000313" key="2">
    <source>
        <dbReference type="EMBL" id="TQN44960.1"/>
    </source>
</evidence>
<organism evidence="2 3">
    <name type="scientific">Humibacillus xanthopallidus</name>
    <dbReference type="NCBI Taxonomy" id="412689"/>
    <lineage>
        <taxon>Bacteria</taxon>
        <taxon>Bacillati</taxon>
        <taxon>Actinomycetota</taxon>
        <taxon>Actinomycetes</taxon>
        <taxon>Micrococcales</taxon>
        <taxon>Intrasporangiaceae</taxon>
        <taxon>Humibacillus</taxon>
    </lineage>
</organism>
<dbReference type="OrthoDB" id="674363at2"/>
<dbReference type="Pfam" id="PF12680">
    <property type="entry name" value="SnoaL_2"/>
    <property type="match status" value="1"/>
</dbReference>
<sequence>MTTTAGAATPAELEARFCLLAAEGDLDGLTRLYAADAVVSLPRGREAAGHTAIRRAFAEALASGARWPEADSTRVIESGALAMTTSTSADGVVGTQVARREPDGRWVWVRDGSHLRCAAVADLLGAA</sequence>
<feature type="domain" description="SnoaL-like" evidence="1">
    <location>
        <begin position="17"/>
        <end position="116"/>
    </location>
</feature>
<gene>
    <name evidence="2" type="ORF">FHX52_4184</name>
</gene>
<proteinExistence type="predicted"/>
<dbReference type="InterPro" id="IPR032710">
    <property type="entry name" value="NTF2-like_dom_sf"/>
</dbReference>
<evidence type="ECO:0000313" key="3">
    <source>
        <dbReference type="Proteomes" id="UP000320085"/>
    </source>
</evidence>
<comment type="caution">
    <text evidence="2">The sequence shown here is derived from an EMBL/GenBank/DDBJ whole genome shotgun (WGS) entry which is preliminary data.</text>
</comment>